<reference evidence="2 3" key="1">
    <citation type="submission" date="2018-06" db="EMBL/GenBank/DDBJ databases">
        <title>WGS assembly of Brassica rapa FPsc.</title>
        <authorList>
            <person name="Bowman J."/>
            <person name="Kohchi T."/>
            <person name="Yamato K."/>
            <person name="Jenkins J."/>
            <person name="Shu S."/>
            <person name="Ishizaki K."/>
            <person name="Yamaoka S."/>
            <person name="Nishihama R."/>
            <person name="Nakamura Y."/>
            <person name="Berger F."/>
            <person name="Adam C."/>
            <person name="Aki S."/>
            <person name="Althoff F."/>
            <person name="Araki T."/>
            <person name="Arteaga-Vazquez M."/>
            <person name="Balasubrmanian S."/>
            <person name="Bauer D."/>
            <person name="Boehm C."/>
            <person name="Briginshaw L."/>
            <person name="Caballero-Perez J."/>
            <person name="Catarino B."/>
            <person name="Chen F."/>
            <person name="Chiyoda S."/>
            <person name="Chovatia M."/>
            <person name="Davies K."/>
            <person name="Delmans M."/>
            <person name="Demura T."/>
            <person name="Dierschke T."/>
            <person name="Dolan L."/>
            <person name="Dorantes-Acosta A."/>
            <person name="Eklund D."/>
            <person name="Florent S."/>
            <person name="Flores-Sandoval E."/>
            <person name="Fujiyama A."/>
            <person name="Fukuzawa H."/>
            <person name="Galik B."/>
            <person name="Grimanelli D."/>
            <person name="Grimwood J."/>
            <person name="Grossniklaus U."/>
            <person name="Hamada T."/>
            <person name="Haseloff J."/>
            <person name="Hetherington A."/>
            <person name="Higo A."/>
            <person name="Hirakawa Y."/>
            <person name="Hundley H."/>
            <person name="Ikeda Y."/>
            <person name="Inoue K."/>
            <person name="Inoue S."/>
            <person name="Ishida S."/>
            <person name="Jia Q."/>
            <person name="Kakita M."/>
            <person name="Kanazawa T."/>
            <person name="Kawai Y."/>
            <person name="Kawashima T."/>
            <person name="Kennedy M."/>
            <person name="Kinose K."/>
            <person name="Kinoshita T."/>
            <person name="Kohara Y."/>
            <person name="Koide E."/>
            <person name="Komatsu K."/>
            <person name="Kopischke S."/>
            <person name="Kubo M."/>
            <person name="Kyozuka J."/>
            <person name="Lagercrantz U."/>
            <person name="Lin S."/>
            <person name="Lindquist E."/>
            <person name="Lipzen A."/>
            <person name="Lu C."/>
            <person name="Luna E."/>
            <person name="Martienssen R."/>
            <person name="Minamino N."/>
            <person name="Mizutani M."/>
            <person name="Mizutani M."/>
            <person name="Mochizuki N."/>
            <person name="Monte I."/>
            <person name="Mosher R."/>
            <person name="Nagasaki H."/>
            <person name="Nakagami H."/>
            <person name="Naramoto S."/>
            <person name="Nishitani K."/>
            <person name="Ohtani M."/>
            <person name="Okamoto T."/>
            <person name="Okumura M."/>
            <person name="Phillips J."/>
            <person name="Pollak B."/>
            <person name="Reinders A."/>
            <person name="Roevekamp M."/>
            <person name="Sano R."/>
            <person name="Sawa S."/>
            <person name="Schmid M."/>
            <person name="Shirakawa M."/>
            <person name="Solano R."/>
            <person name="Spunde A."/>
            <person name="Suetsugu N."/>
            <person name="Sugano S."/>
            <person name="Sugiyama A."/>
            <person name="Sun R."/>
            <person name="Suzuki Y."/>
            <person name="Takenaka M."/>
            <person name="Takezawa D."/>
            <person name="Tomogane H."/>
            <person name="Tsuzuki M."/>
            <person name="Ueda T."/>
            <person name="Umeda M."/>
            <person name="Ward J."/>
            <person name="Watanabe Y."/>
            <person name="Yazaki K."/>
            <person name="Yokoyama R."/>
            <person name="Yoshitake Y."/>
            <person name="Yotsui I."/>
            <person name="Zachgo S."/>
            <person name="Schmutz J."/>
        </authorList>
    </citation>
    <scope>NUCLEOTIDE SEQUENCE [LARGE SCALE GENOMIC DNA]</scope>
    <source>
        <strain evidence="3">cv. B-3</strain>
    </source>
</reference>
<evidence type="ECO:0000313" key="2">
    <source>
        <dbReference type="EMBL" id="RID59573.1"/>
    </source>
</evidence>
<name>A0A397ZBF7_BRACM</name>
<dbReference type="AlphaFoldDB" id="A0A397ZBF7"/>
<evidence type="ECO:0000313" key="3">
    <source>
        <dbReference type="Proteomes" id="UP000264353"/>
    </source>
</evidence>
<organism evidence="2 3">
    <name type="scientific">Brassica campestris</name>
    <name type="common">Field mustard</name>
    <dbReference type="NCBI Taxonomy" id="3711"/>
    <lineage>
        <taxon>Eukaryota</taxon>
        <taxon>Viridiplantae</taxon>
        <taxon>Streptophyta</taxon>
        <taxon>Embryophyta</taxon>
        <taxon>Tracheophyta</taxon>
        <taxon>Spermatophyta</taxon>
        <taxon>Magnoliopsida</taxon>
        <taxon>eudicotyledons</taxon>
        <taxon>Gunneridae</taxon>
        <taxon>Pentapetalae</taxon>
        <taxon>rosids</taxon>
        <taxon>malvids</taxon>
        <taxon>Brassicales</taxon>
        <taxon>Brassicaceae</taxon>
        <taxon>Brassiceae</taxon>
        <taxon>Brassica</taxon>
    </lineage>
</organism>
<dbReference type="EMBL" id="CM010633">
    <property type="protein sequence ID" value="RID59573.1"/>
    <property type="molecule type" value="Genomic_DNA"/>
</dbReference>
<dbReference type="Proteomes" id="UP000264353">
    <property type="component" value="Chromosome A6"/>
</dbReference>
<proteinExistence type="predicted"/>
<keyword evidence="1" id="KW-0812">Transmembrane</keyword>
<accession>A0A397ZBF7</accession>
<protein>
    <submittedName>
        <fullName evidence="2">Uncharacterized protein</fullName>
    </submittedName>
</protein>
<sequence length="31" mass="3286">MSDKLIRLAGSWVVASSLLGSLCLALFFSSI</sequence>
<gene>
    <name evidence="2" type="ORF">BRARA_F02794</name>
</gene>
<evidence type="ECO:0000256" key="1">
    <source>
        <dbReference type="SAM" id="Phobius"/>
    </source>
</evidence>
<keyword evidence="1" id="KW-0472">Membrane</keyword>
<keyword evidence="1" id="KW-1133">Transmembrane helix</keyword>
<feature type="transmembrane region" description="Helical" evidence="1">
    <location>
        <begin position="6"/>
        <end position="28"/>
    </location>
</feature>